<evidence type="ECO:0000313" key="1">
    <source>
        <dbReference type="EMBL" id="KAG8632532.1"/>
    </source>
</evidence>
<name>A0ACB7FWZ0_MANES</name>
<evidence type="ECO:0000313" key="2">
    <source>
        <dbReference type="Proteomes" id="UP000091857"/>
    </source>
</evidence>
<accession>A0ACB7FWZ0</accession>
<comment type="caution">
    <text evidence="1">The sequence shown here is derived from an EMBL/GenBank/DDBJ whole genome shotgun (WGS) entry which is preliminary data.</text>
</comment>
<organism evidence="1 2">
    <name type="scientific">Manihot esculenta</name>
    <name type="common">Cassava</name>
    <name type="synonym">Jatropha manihot</name>
    <dbReference type="NCBI Taxonomy" id="3983"/>
    <lineage>
        <taxon>Eukaryota</taxon>
        <taxon>Viridiplantae</taxon>
        <taxon>Streptophyta</taxon>
        <taxon>Embryophyta</taxon>
        <taxon>Tracheophyta</taxon>
        <taxon>Spermatophyta</taxon>
        <taxon>Magnoliopsida</taxon>
        <taxon>eudicotyledons</taxon>
        <taxon>Gunneridae</taxon>
        <taxon>Pentapetalae</taxon>
        <taxon>rosids</taxon>
        <taxon>fabids</taxon>
        <taxon>Malpighiales</taxon>
        <taxon>Euphorbiaceae</taxon>
        <taxon>Crotonoideae</taxon>
        <taxon>Manihoteae</taxon>
        <taxon>Manihot</taxon>
    </lineage>
</organism>
<dbReference type="EMBL" id="CM004404">
    <property type="protein sequence ID" value="KAG8632532.1"/>
    <property type="molecule type" value="Genomic_DNA"/>
</dbReference>
<dbReference type="Proteomes" id="UP000091857">
    <property type="component" value="Chromosome 18"/>
</dbReference>
<protein>
    <submittedName>
        <fullName evidence="1">Uncharacterized protein</fullName>
    </submittedName>
</protein>
<sequence length="91" mass="10590">MGAPFHFASVFCESKIYDSLLFIYISYKNEKLNMNLMCFQVHVFVLINLWIVLAICLTYLVFPVLNRMNTVNISLLVRILLYDGLIIVLLL</sequence>
<gene>
    <name evidence="1" type="ORF">MANES_18G031150v8</name>
</gene>
<proteinExistence type="predicted"/>
<reference evidence="2" key="1">
    <citation type="journal article" date="2016" name="Nat. Biotechnol.">
        <title>Sequencing wild and cultivated cassava and related species reveals extensive interspecific hybridization and genetic diversity.</title>
        <authorList>
            <person name="Bredeson J.V."/>
            <person name="Lyons J.B."/>
            <person name="Prochnik S.E."/>
            <person name="Wu G.A."/>
            <person name="Ha C.M."/>
            <person name="Edsinger-Gonzales E."/>
            <person name="Grimwood J."/>
            <person name="Schmutz J."/>
            <person name="Rabbi I.Y."/>
            <person name="Egesi C."/>
            <person name="Nauluvula P."/>
            <person name="Lebot V."/>
            <person name="Ndunguru J."/>
            <person name="Mkamilo G."/>
            <person name="Bart R.S."/>
            <person name="Setter T.L."/>
            <person name="Gleadow R.M."/>
            <person name="Kulakow P."/>
            <person name="Ferguson M.E."/>
            <person name="Rounsley S."/>
            <person name="Rokhsar D.S."/>
        </authorList>
    </citation>
    <scope>NUCLEOTIDE SEQUENCE [LARGE SCALE GENOMIC DNA]</scope>
    <source>
        <strain evidence="2">cv. AM560-2</strain>
    </source>
</reference>
<keyword evidence="2" id="KW-1185">Reference proteome</keyword>